<keyword evidence="2" id="KW-1185">Reference proteome</keyword>
<organism evidence="1 2">
    <name type="scientific">Mycolicibacterium helvum</name>
    <dbReference type="NCBI Taxonomy" id="1534349"/>
    <lineage>
        <taxon>Bacteria</taxon>
        <taxon>Bacillati</taxon>
        <taxon>Actinomycetota</taxon>
        <taxon>Actinomycetes</taxon>
        <taxon>Mycobacteriales</taxon>
        <taxon>Mycobacteriaceae</taxon>
        <taxon>Mycolicibacterium</taxon>
    </lineage>
</organism>
<accession>A0A7I7TEY9</accession>
<gene>
    <name evidence="1" type="ORF">MHEL_60350</name>
</gene>
<dbReference type="RefSeq" id="WP_163751698.1">
    <property type="nucleotide sequence ID" value="NZ_AP022596.1"/>
</dbReference>
<sequence>MKLTFYVLSWSHPGMDDALVAYEDAVLGLVKEHDGQVVTRARSDGADGRPLEIQLFEWVSQTAMDGYMSDPRRSWLLAHPI</sequence>
<dbReference type="KEGG" id="mhev:MHEL_60350"/>
<reference evidence="1 2" key="1">
    <citation type="journal article" date="2019" name="Emerg. Microbes Infect.">
        <title>Comprehensive subspecies identification of 175 nontuberculous mycobacteria species based on 7547 genomic profiles.</title>
        <authorList>
            <person name="Matsumoto Y."/>
            <person name="Kinjo T."/>
            <person name="Motooka D."/>
            <person name="Nabeya D."/>
            <person name="Jung N."/>
            <person name="Uechi K."/>
            <person name="Horii T."/>
            <person name="Iida T."/>
            <person name="Fujita J."/>
            <person name="Nakamura S."/>
        </authorList>
    </citation>
    <scope>NUCLEOTIDE SEQUENCE [LARGE SCALE GENOMIC DNA]</scope>
    <source>
        <strain evidence="1 2">JCM 30396</strain>
    </source>
</reference>
<evidence type="ECO:0000313" key="2">
    <source>
        <dbReference type="Proteomes" id="UP000467148"/>
    </source>
</evidence>
<protein>
    <recommendedName>
        <fullName evidence="3">Antibiotic biosynthesis monooxygenase</fullName>
    </recommendedName>
</protein>
<dbReference type="Proteomes" id="UP000467148">
    <property type="component" value="Chromosome"/>
</dbReference>
<name>A0A7I7TEY9_9MYCO</name>
<evidence type="ECO:0000313" key="1">
    <source>
        <dbReference type="EMBL" id="BBY67792.1"/>
    </source>
</evidence>
<proteinExistence type="predicted"/>
<dbReference type="AlphaFoldDB" id="A0A7I7TEY9"/>
<dbReference type="EMBL" id="AP022596">
    <property type="protein sequence ID" value="BBY67792.1"/>
    <property type="molecule type" value="Genomic_DNA"/>
</dbReference>
<evidence type="ECO:0008006" key="3">
    <source>
        <dbReference type="Google" id="ProtNLM"/>
    </source>
</evidence>